<comment type="caution">
    <text evidence="2">The sequence shown here is derived from an EMBL/GenBank/DDBJ whole genome shotgun (WGS) entry which is preliminary data.</text>
</comment>
<name>A0A9K3M4W2_9STRA</name>
<organism evidence="2 3">
    <name type="scientific">Nitzschia inconspicua</name>
    <dbReference type="NCBI Taxonomy" id="303405"/>
    <lineage>
        <taxon>Eukaryota</taxon>
        <taxon>Sar</taxon>
        <taxon>Stramenopiles</taxon>
        <taxon>Ochrophyta</taxon>
        <taxon>Bacillariophyta</taxon>
        <taxon>Bacillariophyceae</taxon>
        <taxon>Bacillariophycidae</taxon>
        <taxon>Bacillariales</taxon>
        <taxon>Bacillariaceae</taxon>
        <taxon>Nitzschia</taxon>
    </lineage>
</organism>
<reference evidence="2" key="2">
    <citation type="submission" date="2021-04" db="EMBL/GenBank/DDBJ databases">
        <authorList>
            <person name="Podell S."/>
        </authorList>
    </citation>
    <scope>NUCLEOTIDE SEQUENCE</scope>
    <source>
        <strain evidence="2">Hildebrandi</strain>
    </source>
</reference>
<dbReference type="Proteomes" id="UP000693970">
    <property type="component" value="Unassembled WGS sequence"/>
</dbReference>
<sequence length="511" mass="59135">MPTNAARRTQQDASFNFQSQKSSRTRPPVHTAPVGRTITEPRESRQSLANFLTTVDGTVTEQQHQVHKKWSCDVCQRVFDDFQIATRHEDACKLKRRLQKLDDRRSQQRSSGSEKSATTITDTTVTNAYDNQVGVSPVVWEVPKDEPISVPRTIQVHNSFRQRLQRQHHMQPEIEKSISSSFVSPSYSNAHSKNGFGSNQVSYAVGYSAGAGYRPRQKSRPVYTTYQAPPASSYTKRDAGLRNEKQSRWDVAGQSNNSVPRQSYRMEDARDDTSSIQDNYHHQPLHTTRMPKSTDVRVIGHHRFEHHSDAIATSHATWEGEVEANEHDPPPEKSMKWLCDVCKEAQFENYVEAFRHEMDCRKKFFLEEQKRESVMAYSEPDPFLADMRAQRREQIKQKLYEKSRSIYSKIESVPAASSPPVMGGASDGLGHNHNQIKGEGTKKWLCSICKQQYFEHYLDACRHEKQCVQIHQQQQQQQQQLQLQQQQQQQQSYQRMTIPRPTLKERRERYV</sequence>
<proteinExistence type="predicted"/>
<dbReference type="AlphaFoldDB" id="A0A9K3M4W2"/>
<feature type="region of interest" description="Disordered" evidence="1">
    <location>
        <begin position="100"/>
        <end position="119"/>
    </location>
</feature>
<accession>A0A9K3M4W2</accession>
<evidence type="ECO:0000313" key="3">
    <source>
        <dbReference type="Proteomes" id="UP000693970"/>
    </source>
</evidence>
<protein>
    <submittedName>
        <fullName evidence="2">Uncharacterized protein</fullName>
    </submittedName>
</protein>
<evidence type="ECO:0000256" key="1">
    <source>
        <dbReference type="SAM" id="MobiDB-lite"/>
    </source>
</evidence>
<keyword evidence="3" id="KW-1185">Reference proteome</keyword>
<reference evidence="2" key="1">
    <citation type="journal article" date="2021" name="Sci. Rep.">
        <title>Diploid genomic architecture of Nitzschia inconspicua, an elite biomass production diatom.</title>
        <authorList>
            <person name="Oliver A."/>
            <person name="Podell S."/>
            <person name="Pinowska A."/>
            <person name="Traller J.C."/>
            <person name="Smith S.R."/>
            <person name="McClure R."/>
            <person name="Beliaev A."/>
            <person name="Bohutskyi P."/>
            <person name="Hill E.A."/>
            <person name="Rabines A."/>
            <person name="Zheng H."/>
            <person name="Allen L.Z."/>
            <person name="Kuo A."/>
            <person name="Grigoriev I.V."/>
            <person name="Allen A.E."/>
            <person name="Hazlebeck D."/>
            <person name="Allen E.E."/>
        </authorList>
    </citation>
    <scope>NUCLEOTIDE SEQUENCE</scope>
    <source>
        <strain evidence="2">Hildebrandi</strain>
    </source>
</reference>
<feature type="compositionally biased region" description="Basic and acidic residues" evidence="1">
    <location>
        <begin position="502"/>
        <end position="511"/>
    </location>
</feature>
<feature type="region of interest" description="Disordered" evidence="1">
    <location>
        <begin position="226"/>
        <end position="265"/>
    </location>
</feature>
<gene>
    <name evidence="2" type="ORF">IV203_013009</name>
</gene>
<feature type="compositionally biased region" description="Basic and acidic residues" evidence="1">
    <location>
        <begin position="235"/>
        <end position="248"/>
    </location>
</feature>
<feature type="region of interest" description="Disordered" evidence="1">
    <location>
        <begin position="1"/>
        <end position="35"/>
    </location>
</feature>
<dbReference type="EMBL" id="JAGRRH010000001">
    <property type="protein sequence ID" value="KAG7373914.1"/>
    <property type="molecule type" value="Genomic_DNA"/>
</dbReference>
<feature type="region of interest" description="Disordered" evidence="1">
    <location>
        <begin position="491"/>
        <end position="511"/>
    </location>
</feature>
<evidence type="ECO:0000313" key="2">
    <source>
        <dbReference type="EMBL" id="KAG7373914.1"/>
    </source>
</evidence>
<feature type="compositionally biased region" description="Polar residues" evidence="1">
    <location>
        <begin position="1"/>
        <end position="22"/>
    </location>
</feature>
<dbReference type="OrthoDB" id="10685182at2759"/>